<dbReference type="EMBL" id="AFWE01000207">
    <property type="protein sequence ID" value="EGU31088.1"/>
    <property type="molecule type" value="Genomic_DNA"/>
</dbReference>
<proteinExistence type="predicted"/>
<sequence>KGSTIGLFDPNVRDGYNLGNASLNDAEKAKIAAEASASVDVFAGVEAGGSLTAAVYWAPPTPPSSKKTIEPNNPEPKVTNLQKLGSVQGSLAAAAGVGAQAEFRLAIQGGILLVIAKAGLVFGPGCQGKTEIVVDTERLDEFLDCLLGVLKKSNFRRLSVFGEADENGVNDDFELLNDILTIATGLGLSASKALLIPFNVWQDYKKEALSKEYA</sequence>
<comment type="caution">
    <text evidence="1">The sequence shown here is derived from an EMBL/GenBank/DDBJ whole genome shotgun (WGS) entry which is preliminary data.</text>
</comment>
<name>F9RTH9_9VIBR</name>
<dbReference type="Proteomes" id="UP000004349">
    <property type="component" value="Unassembled WGS sequence"/>
</dbReference>
<feature type="non-terminal residue" evidence="1">
    <location>
        <position position="1"/>
    </location>
</feature>
<gene>
    <name evidence="1" type="ORF">VIS19158_15666</name>
</gene>
<reference evidence="1 2" key="1">
    <citation type="journal article" date="2012" name="Int. J. Syst. Evol. Microbiol.">
        <title>Vibrio caribbeanicus sp. nov., isolated from the marine sponge Scleritoderma cyanea.</title>
        <authorList>
            <person name="Hoffmann M."/>
            <person name="Monday S.R."/>
            <person name="Allard M.W."/>
            <person name="Strain E.A."/>
            <person name="Whittaker P."/>
            <person name="Naum M."/>
            <person name="McCarthy P.J."/>
            <person name="Lopez J.V."/>
            <person name="Fischer M."/>
            <person name="Brown E.W."/>
        </authorList>
    </citation>
    <scope>NUCLEOTIDE SEQUENCE [LARGE SCALE GENOMIC DNA]</scope>
    <source>
        <strain evidence="1 2">LMG 19158</strain>
    </source>
</reference>
<dbReference type="AlphaFoldDB" id="F9RTH9"/>
<feature type="non-terminal residue" evidence="1">
    <location>
        <position position="214"/>
    </location>
</feature>
<accession>F9RTH9</accession>
<evidence type="ECO:0000313" key="1">
    <source>
        <dbReference type="EMBL" id="EGU31088.1"/>
    </source>
</evidence>
<organism evidence="1 2">
    <name type="scientific">Vibrio scophthalmi LMG 19158</name>
    <dbReference type="NCBI Taxonomy" id="870967"/>
    <lineage>
        <taxon>Bacteria</taxon>
        <taxon>Pseudomonadati</taxon>
        <taxon>Pseudomonadota</taxon>
        <taxon>Gammaproteobacteria</taxon>
        <taxon>Vibrionales</taxon>
        <taxon>Vibrionaceae</taxon>
        <taxon>Vibrio</taxon>
    </lineage>
</organism>
<dbReference type="eggNOG" id="COG1388">
    <property type="taxonomic scope" value="Bacteria"/>
</dbReference>
<protein>
    <submittedName>
        <fullName evidence="1">Uncharacterized protein</fullName>
    </submittedName>
</protein>
<evidence type="ECO:0000313" key="2">
    <source>
        <dbReference type="Proteomes" id="UP000004349"/>
    </source>
</evidence>